<evidence type="ECO:0000259" key="7">
    <source>
        <dbReference type="Pfam" id="PF13860"/>
    </source>
</evidence>
<dbReference type="EMBL" id="DSRP01000106">
    <property type="protein sequence ID" value="HGG91618.1"/>
    <property type="molecule type" value="Genomic_DNA"/>
</dbReference>
<evidence type="ECO:0000256" key="5">
    <source>
        <dbReference type="RuleBase" id="RU362076"/>
    </source>
</evidence>
<name>A0A7C3WG82_9BACT</name>
<evidence type="ECO:0000313" key="9">
    <source>
        <dbReference type="EMBL" id="HGG91618.1"/>
    </source>
</evidence>
<proteinExistence type="inferred from homology"/>
<comment type="function">
    <text evidence="4 5">Required for flagellar hook formation. May act as a scaffolding protein.</text>
</comment>
<evidence type="ECO:0000259" key="8">
    <source>
        <dbReference type="Pfam" id="PF13861"/>
    </source>
</evidence>
<gene>
    <name evidence="9" type="ORF">ENR59_01520</name>
</gene>
<comment type="caution">
    <text evidence="9">The sequence shown here is derived from an EMBL/GenBank/DDBJ whole genome shotgun (WGS) entry which is preliminary data.</text>
</comment>
<evidence type="ECO:0000256" key="4">
    <source>
        <dbReference type="ARBA" id="ARBA00024746"/>
    </source>
</evidence>
<evidence type="ECO:0000256" key="1">
    <source>
        <dbReference type="ARBA" id="ARBA00010577"/>
    </source>
</evidence>
<feature type="domain" description="FlgD Tudor-like" evidence="8">
    <location>
        <begin position="109"/>
        <end position="241"/>
    </location>
</feature>
<dbReference type="Gene3D" id="2.60.40.4070">
    <property type="match status" value="1"/>
</dbReference>
<keyword evidence="9" id="KW-0282">Flagellum</keyword>
<sequence>MEQRQIIPRAAWTSSPSARQGSAMSTSTVNSASNALSQSISNKISGKSSLGKEDFLNLLVTQLQYQDPLSPMDDKEFVAQLAQFSSLEQLTNLNTNMETLVAGQDTMAVMNAVNFIGKEIKAKGNTLNKTNDSVSKLFYTLPQAASSVTINIMDSYGNIVRSVKLSNQSAGDQSYQWDGKDDKGNLLPNGNYKVGFSALNASGTAMMATTSVSGIVTGLTNESGTYMLKLRDGRSVAFAGIQGVVEPAASAS</sequence>
<keyword evidence="9" id="KW-0966">Cell projection</keyword>
<evidence type="ECO:0000256" key="3">
    <source>
        <dbReference type="ARBA" id="ARBA00022795"/>
    </source>
</evidence>
<dbReference type="InterPro" id="IPR025965">
    <property type="entry name" value="FlgD/Vpr_Ig-like"/>
</dbReference>
<dbReference type="Gene3D" id="2.30.30.910">
    <property type="match status" value="1"/>
</dbReference>
<dbReference type="Pfam" id="PF13861">
    <property type="entry name" value="FLgD_tudor"/>
    <property type="match status" value="1"/>
</dbReference>
<reference evidence="9" key="1">
    <citation type="journal article" date="2020" name="mSystems">
        <title>Genome- and Community-Level Interaction Insights into Carbon Utilization and Element Cycling Functions of Hydrothermarchaeota in Hydrothermal Sediment.</title>
        <authorList>
            <person name="Zhou Z."/>
            <person name="Liu Y."/>
            <person name="Xu W."/>
            <person name="Pan J."/>
            <person name="Luo Z.H."/>
            <person name="Li M."/>
        </authorList>
    </citation>
    <scope>NUCLEOTIDE SEQUENCE [LARGE SCALE GENOMIC DNA]</scope>
    <source>
        <strain evidence="9">SpSt-413</strain>
    </source>
</reference>
<dbReference type="GO" id="GO:0044781">
    <property type="term" value="P:bacterial-type flagellum organization"/>
    <property type="evidence" value="ECO:0007669"/>
    <property type="project" value="UniProtKB-UniRule"/>
</dbReference>
<dbReference type="Pfam" id="PF03963">
    <property type="entry name" value="FlgD"/>
    <property type="match status" value="1"/>
</dbReference>
<dbReference type="AlphaFoldDB" id="A0A7C3WG82"/>
<feature type="compositionally biased region" description="Polar residues" evidence="6">
    <location>
        <begin position="12"/>
        <end position="26"/>
    </location>
</feature>
<dbReference type="InterPro" id="IPR025963">
    <property type="entry name" value="FLgD_Tudor"/>
</dbReference>
<feature type="region of interest" description="Disordered" evidence="6">
    <location>
        <begin position="1"/>
        <end position="26"/>
    </location>
</feature>
<feature type="domain" description="FlgD/Vpr Ig-like" evidence="7">
    <location>
        <begin position="124"/>
        <end position="201"/>
    </location>
</feature>
<dbReference type="InterPro" id="IPR005648">
    <property type="entry name" value="FlgD"/>
</dbReference>
<evidence type="ECO:0000256" key="6">
    <source>
        <dbReference type="SAM" id="MobiDB-lite"/>
    </source>
</evidence>
<keyword evidence="3 5" id="KW-1005">Bacterial flagellum biogenesis</keyword>
<keyword evidence="9" id="KW-0969">Cilium</keyword>
<dbReference type="Pfam" id="PF13860">
    <property type="entry name" value="FlgD_ig"/>
    <property type="match status" value="1"/>
</dbReference>
<comment type="similarity">
    <text evidence="1 5">Belongs to the FlgD family.</text>
</comment>
<accession>A0A7C3WG82</accession>
<evidence type="ECO:0000256" key="2">
    <source>
        <dbReference type="ARBA" id="ARBA00016013"/>
    </source>
</evidence>
<protein>
    <recommendedName>
        <fullName evidence="2 5">Basal-body rod modification protein FlgD</fullName>
    </recommendedName>
</protein>
<organism evidence="9">
    <name type="scientific">Fundidesulfovibrio putealis</name>
    <dbReference type="NCBI Taxonomy" id="270496"/>
    <lineage>
        <taxon>Bacteria</taxon>
        <taxon>Pseudomonadati</taxon>
        <taxon>Thermodesulfobacteriota</taxon>
        <taxon>Desulfovibrionia</taxon>
        <taxon>Desulfovibrionales</taxon>
        <taxon>Desulfovibrionaceae</taxon>
        <taxon>Fundidesulfovibrio</taxon>
    </lineage>
</organism>